<dbReference type="EMBL" id="CP019082">
    <property type="protein sequence ID" value="APW59509.1"/>
    <property type="molecule type" value="Genomic_DNA"/>
</dbReference>
<sequence length="703" mass="77455">MISMRSAIALLLLAPALALGQAPKDEEDKVSNDNPARPLQMPPATTEVKEALDDFERFQRRSAWERALKALYTITEDQALRFVDGDSGFIIPVAQKRRQVLTALPPEGQAAYRLFYDAEAQKLFADAEGPTELANLERIYSAYFTTTIGDDAADRLGDIYFEMGRFDRAADCWLSILHDRPDTNLSPATIALKSALALARAGRRTEFDQIRADLADRYKEDKVTIGGTTAAPAELLRRLLEADPPAAALAETAGPTPAAAEASLDLGRPIEPDWQLRIAESIEAGMTPAELNQWRSNSLSDAKPAVAVEGSTLFANYLGHIVAVDLDSGKLLWRTEAFHHLENLAMQQGGQMATPGRFAILASREYVWTVARDLKDQNYMAPFHLACRRADNGELVWKSTDLPEYALFDLNGPPLLSDGTMFIPAKAQPNPQQSQPLPEQMVLAIQPHDGKLLWKREIGVFRQGQQRFYYYNMRDNSPQVRLFLRAGSLYIDTHVGVLARLDAGTGALDWGYGYKTDAPQAEMYFFSYNRVQEPQAVSGRPLENGDAILVKGAQSSRLYAIDPNRMKALWERPVSKDARLLGVDDRSLYLGGQELGSLDLKTRGLSWATKLPGGSLDGAVLVRSDGLFQLTPRGIFELDPRSGDVRRIFRGQDLGSAGGDLVLTDDLLLAVSNRTITAYPRRTAGADASARGESATPKEKTSR</sequence>
<dbReference type="OrthoDB" id="223176at2"/>
<dbReference type="PROSITE" id="PS50005">
    <property type="entry name" value="TPR"/>
    <property type="match status" value="1"/>
</dbReference>
<feature type="chain" id="PRO_5012843730" evidence="3">
    <location>
        <begin position="21"/>
        <end position="703"/>
    </location>
</feature>
<feature type="signal peptide" evidence="3">
    <location>
        <begin position="1"/>
        <end position="20"/>
    </location>
</feature>
<dbReference type="InterPro" id="IPR002372">
    <property type="entry name" value="PQQ_rpt_dom"/>
</dbReference>
<dbReference type="RefSeq" id="WP_076350593.1">
    <property type="nucleotide sequence ID" value="NZ_CP019082.1"/>
</dbReference>
<dbReference type="InterPro" id="IPR015943">
    <property type="entry name" value="WD40/YVTN_repeat-like_dom_sf"/>
</dbReference>
<feature type="region of interest" description="Disordered" evidence="2">
    <location>
        <begin position="682"/>
        <end position="703"/>
    </location>
</feature>
<dbReference type="SUPFAM" id="SSF50998">
    <property type="entry name" value="Quinoprotein alcohol dehydrogenase-like"/>
    <property type="match status" value="2"/>
</dbReference>
<dbReference type="KEGG" id="pbor:BSF38_00933"/>
<evidence type="ECO:0000256" key="2">
    <source>
        <dbReference type="SAM" id="MobiDB-lite"/>
    </source>
</evidence>
<evidence type="ECO:0000313" key="6">
    <source>
        <dbReference type="Proteomes" id="UP000186309"/>
    </source>
</evidence>
<dbReference type="STRING" id="1387353.BSF38_00933"/>
<dbReference type="AlphaFoldDB" id="A0A1U7CKQ3"/>
<dbReference type="InterPro" id="IPR011990">
    <property type="entry name" value="TPR-like_helical_dom_sf"/>
</dbReference>
<evidence type="ECO:0000313" key="5">
    <source>
        <dbReference type="EMBL" id="APW59509.1"/>
    </source>
</evidence>
<dbReference type="Gene3D" id="1.25.40.10">
    <property type="entry name" value="Tetratricopeptide repeat domain"/>
    <property type="match status" value="1"/>
</dbReference>
<dbReference type="SMART" id="SM00564">
    <property type="entry name" value="PQQ"/>
    <property type="match status" value="3"/>
</dbReference>
<feature type="region of interest" description="Disordered" evidence="2">
    <location>
        <begin position="24"/>
        <end position="45"/>
    </location>
</feature>
<evidence type="ECO:0000256" key="1">
    <source>
        <dbReference type="PROSITE-ProRule" id="PRU00339"/>
    </source>
</evidence>
<dbReference type="InterPro" id="IPR019734">
    <property type="entry name" value="TPR_rpt"/>
</dbReference>
<name>A0A1U7CKQ3_9BACT</name>
<organism evidence="5 6">
    <name type="scientific">Paludisphaera borealis</name>
    <dbReference type="NCBI Taxonomy" id="1387353"/>
    <lineage>
        <taxon>Bacteria</taxon>
        <taxon>Pseudomonadati</taxon>
        <taxon>Planctomycetota</taxon>
        <taxon>Planctomycetia</taxon>
        <taxon>Isosphaerales</taxon>
        <taxon>Isosphaeraceae</taxon>
        <taxon>Paludisphaera</taxon>
    </lineage>
</organism>
<proteinExistence type="predicted"/>
<dbReference type="Proteomes" id="UP000186309">
    <property type="component" value="Chromosome"/>
</dbReference>
<reference evidence="6" key="1">
    <citation type="submission" date="2016-12" db="EMBL/GenBank/DDBJ databases">
        <title>Comparative genomics of four Isosphaeraceae planctomycetes: a common pool of plasmids and glycoside hydrolase genes.</title>
        <authorList>
            <person name="Ivanova A."/>
        </authorList>
    </citation>
    <scope>NUCLEOTIDE SEQUENCE [LARGE SCALE GENOMIC DNA]</scope>
    <source>
        <strain evidence="6">PX4</strain>
    </source>
</reference>
<feature type="repeat" description="TPR" evidence="1">
    <location>
        <begin position="150"/>
        <end position="183"/>
    </location>
</feature>
<dbReference type="Gene3D" id="2.130.10.10">
    <property type="entry name" value="YVTN repeat-like/Quinoprotein amine dehydrogenase"/>
    <property type="match status" value="1"/>
</dbReference>
<dbReference type="InterPro" id="IPR011047">
    <property type="entry name" value="Quinoprotein_ADH-like_sf"/>
</dbReference>
<dbReference type="InterPro" id="IPR018391">
    <property type="entry name" value="PQQ_b-propeller_rpt"/>
</dbReference>
<keyword evidence="1" id="KW-0802">TPR repeat</keyword>
<dbReference type="PANTHER" id="PTHR34512">
    <property type="entry name" value="CELL SURFACE PROTEIN"/>
    <property type="match status" value="1"/>
</dbReference>
<dbReference type="Pfam" id="PF13360">
    <property type="entry name" value="PQQ_2"/>
    <property type="match status" value="1"/>
</dbReference>
<feature type="domain" description="Pyrrolo-quinoline quinone repeat" evidence="4">
    <location>
        <begin position="319"/>
        <end position="608"/>
    </location>
</feature>
<keyword evidence="3" id="KW-0732">Signal</keyword>
<protein>
    <submittedName>
        <fullName evidence="5">Outer membrane protein assembly factor BamB</fullName>
    </submittedName>
</protein>
<accession>A0A1U7CKQ3</accession>
<evidence type="ECO:0000259" key="4">
    <source>
        <dbReference type="Pfam" id="PF13360"/>
    </source>
</evidence>
<keyword evidence="6" id="KW-1185">Reference proteome</keyword>
<gene>
    <name evidence="5" type="primary">bamB_1</name>
    <name evidence="5" type="ORF">BSF38_00933</name>
</gene>
<evidence type="ECO:0000256" key="3">
    <source>
        <dbReference type="SAM" id="SignalP"/>
    </source>
</evidence>
<dbReference type="PANTHER" id="PTHR34512:SF30">
    <property type="entry name" value="OUTER MEMBRANE PROTEIN ASSEMBLY FACTOR BAMB"/>
    <property type="match status" value="1"/>
</dbReference>